<keyword evidence="15" id="KW-1185">Reference proteome</keyword>
<comment type="similarity">
    <text evidence="3">Belongs to the threonine synthase family.</text>
</comment>
<dbReference type="SUPFAM" id="SSF53686">
    <property type="entry name" value="Tryptophan synthase beta subunit-like PLP-dependent enzymes"/>
    <property type="match status" value="1"/>
</dbReference>
<dbReference type="Gene3D" id="3.90.1380.10">
    <property type="entry name" value="Threonine synthase, N-terminal domain"/>
    <property type="match status" value="1"/>
</dbReference>
<comment type="caution">
    <text evidence="14">The sequence shown here is derived from an EMBL/GenBank/DDBJ whole genome shotgun (WGS) entry which is preliminary data.</text>
</comment>
<dbReference type="Pfam" id="PF14821">
    <property type="entry name" value="Thr_synth_N"/>
    <property type="match status" value="1"/>
</dbReference>
<dbReference type="EC" id="4.2.3.1" evidence="4 11"/>
<comment type="pathway">
    <text evidence="2">Amino-acid biosynthesis; L-threonine biosynthesis; L-threonine from L-aspartate: step 5/5.</text>
</comment>
<dbReference type="Proteomes" id="UP001596052">
    <property type="component" value="Unassembled WGS sequence"/>
</dbReference>
<gene>
    <name evidence="14" type="primary">thrC</name>
    <name evidence="14" type="ORF">ACFQDI_00655</name>
</gene>
<dbReference type="GO" id="GO:0004795">
    <property type="term" value="F:threonine synthase activity"/>
    <property type="evidence" value="ECO:0007669"/>
    <property type="project" value="UniProtKB-EC"/>
</dbReference>
<accession>A0ABW0KKW8</accession>
<dbReference type="NCBIfam" id="TIGR00260">
    <property type="entry name" value="thrC"/>
    <property type="match status" value="1"/>
</dbReference>
<evidence type="ECO:0000256" key="9">
    <source>
        <dbReference type="ARBA" id="ARBA00023239"/>
    </source>
</evidence>
<dbReference type="Pfam" id="PF24857">
    <property type="entry name" value="THR4_C"/>
    <property type="match status" value="1"/>
</dbReference>
<dbReference type="InterPro" id="IPR004450">
    <property type="entry name" value="Thr_synthase-like"/>
</dbReference>
<dbReference type="InterPro" id="IPR036052">
    <property type="entry name" value="TrpB-like_PALP_sf"/>
</dbReference>
<keyword evidence="9 14" id="KW-0456">Lyase</keyword>
<dbReference type="InterPro" id="IPR001926">
    <property type="entry name" value="TrpB-like_PALP"/>
</dbReference>
<dbReference type="InterPro" id="IPR029144">
    <property type="entry name" value="Thr_synth_N"/>
</dbReference>
<dbReference type="InterPro" id="IPR037158">
    <property type="entry name" value="Thr_synth_N_sf"/>
</dbReference>
<keyword evidence="7" id="KW-0791">Threonine biosynthesis</keyword>
<evidence type="ECO:0000256" key="6">
    <source>
        <dbReference type="ARBA" id="ARBA00022605"/>
    </source>
</evidence>
<dbReference type="InterPro" id="IPR051166">
    <property type="entry name" value="Threonine_Synthase"/>
</dbReference>
<protein>
    <recommendedName>
        <fullName evidence="5 11">Threonine synthase</fullName>
        <ecNumber evidence="4 11">4.2.3.1</ecNumber>
    </recommendedName>
</protein>
<evidence type="ECO:0000256" key="7">
    <source>
        <dbReference type="ARBA" id="ARBA00022697"/>
    </source>
</evidence>
<evidence type="ECO:0000256" key="1">
    <source>
        <dbReference type="ARBA" id="ARBA00001933"/>
    </source>
</evidence>
<evidence type="ECO:0000256" key="5">
    <source>
        <dbReference type="ARBA" id="ARBA00018679"/>
    </source>
</evidence>
<evidence type="ECO:0000256" key="2">
    <source>
        <dbReference type="ARBA" id="ARBA00004979"/>
    </source>
</evidence>
<dbReference type="PROSITE" id="PS00165">
    <property type="entry name" value="DEHYDRATASE_SER_THR"/>
    <property type="match status" value="1"/>
</dbReference>
<evidence type="ECO:0000256" key="4">
    <source>
        <dbReference type="ARBA" id="ARBA00013028"/>
    </source>
</evidence>
<evidence type="ECO:0000256" key="8">
    <source>
        <dbReference type="ARBA" id="ARBA00022898"/>
    </source>
</evidence>
<dbReference type="Pfam" id="PF00291">
    <property type="entry name" value="PALP"/>
    <property type="match status" value="1"/>
</dbReference>
<feature type="domain" description="Threonine synthase N-terminal" evidence="13">
    <location>
        <begin position="2"/>
        <end position="78"/>
    </location>
</feature>
<evidence type="ECO:0000313" key="15">
    <source>
        <dbReference type="Proteomes" id="UP001596052"/>
    </source>
</evidence>
<dbReference type="RefSeq" id="WP_377162337.1">
    <property type="nucleotide sequence ID" value="NZ_JBHSMQ010000001.1"/>
</dbReference>
<evidence type="ECO:0000259" key="13">
    <source>
        <dbReference type="Pfam" id="PF14821"/>
    </source>
</evidence>
<name>A0ABW0KKW8_9BACT</name>
<feature type="domain" description="Tryptophan synthase beta chain-like PALP" evidence="12">
    <location>
        <begin position="99"/>
        <end position="315"/>
    </location>
</feature>
<comment type="catalytic activity">
    <reaction evidence="10">
        <text>O-phospho-L-homoserine + H2O = L-threonine + phosphate</text>
        <dbReference type="Rhea" id="RHEA:10840"/>
        <dbReference type="ChEBI" id="CHEBI:15377"/>
        <dbReference type="ChEBI" id="CHEBI:43474"/>
        <dbReference type="ChEBI" id="CHEBI:57590"/>
        <dbReference type="ChEBI" id="CHEBI:57926"/>
        <dbReference type="EC" id="4.2.3.1"/>
    </reaction>
</comment>
<organism evidence="14 15">
    <name type="scientific">Prosthecobacter fluviatilis</name>
    <dbReference type="NCBI Taxonomy" id="445931"/>
    <lineage>
        <taxon>Bacteria</taxon>
        <taxon>Pseudomonadati</taxon>
        <taxon>Verrucomicrobiota</taxon>
        <taxon>Verrucomicrobiia</taxon>
        <taxon>Verrucomicrobiales</taxon>
        <taxon>Verrucomicrobiaceae</taxon>
        <taxon>Prosthecobacter</taxon>
    </lineage>
</organism>
<keyword evidence="6" id="KW-0028">Amino-acid biosynthesis</keyword>
<dbReference type="EMBL" id="JBHSMQ010000001">
    <property type="protein sequence ID" value="MFC5453347.1"/>
    <property type="molecule type" value="Genomic_DNA"/>
</dbReference>
<comment type="cofactor">
    <cofactor evidence="1">
        <name>pyridoxal 5'-phosphate</name>
        <dbReference type="ChEBI" id="CHEBI:597326"/>
    </cofactor>
</comment>
<reference evidence="15" key="1">
    <citation type="journal article" date="2019" name="Int. J. Syst. Evol. Microbiol.">
        <title>The Global Catalogue of Microorganisms (GCM) 10K type strain sequencing project: providing services to taxonomists for standard genome sequencing and annotation.</title>
        <authorList>
            <consortium name="The Broad Institute Genomics Platform"/>
            <consortium name="The Broad Institute Genome Sequencing Center for Infectious Disease"/>
            <person name="Wu L."/>
            <person name="Ma J."/>
        </authorList>
    </citation>
    <scope>NUCLEOTIDE SEQUENCE [LARGE SCALE GENOMIC DNA]</scope>
    <source>
        <strain evidence="15">CGMCC 4.1469</strain>
    </source>
</reference>
<proteinExistence type="inferred from homology"/>
<evidence type="ECO:0000313" key="14">
    <source>
        <dbReference type="EMBL" id="MFC5453347.1"/>
    </source>
</evidence>
<dbReference type="Gene3D" id="3.40.50.1100">
    <property type="match status" value="2"/>
</dbReference>
<dbReference type="PANTHER" id="PTHR42690:SF1">
    <property type="entry name" value="THREONINE SYNTHASE-LIKE 2"/>
    <property type="match status" value="1"/>
</dbReference>
<dbReference type="PANTHER" id="PTHR42690">
    <property type="entry name" value="THREONINE SYNTHASE FAMILY MEMBER"/>
    <property type="match status" value="1"/>
</dbReference>
<evidence type="ECO:0000256" key="3">
    <source>
        <dbReference type="ARBA" id="ARBA00005517"/>
    </source>
</evidence>
<sequence>MHYLSTRGQTQPHTFSEAVEAGLAPDGGLFLPESLPSIADKLPAWSKLSYPQLAAEFFTLFAPEISNAEWHQLTAEAYRRFDSPDVAPLKKITDKTYVLELFHGPTLAFKDFALQLLGLLYKRQVQHSGKRLSVLGATSGDTGSAAIHGCLGRDGITIFILYPNGRVAPLQERQMACTGADNVFAIPVPGTFDDAQRVVKDTFGDTAFASSVNLSAVNSINIARVLAQCVYYIWACLRLPEDVRATAEYVVPTGNFGNVLAGWLAQQMGMPAGSFRVATNQNDILHRFFSSGEYSQSEVHPSHAPSMDIQAASNFERFLYYILGQDSARVREVMSQIKSGAPFTIRLPHTSLRSTRMDDDTIVKVIAQMWKDWQYVLDPHTACAFTDMAQDRVSVVLATASPAKFPEVVRQATGSEPTHPTLEALKSKPLKTWPMAADVSAVKDFIRQQTSHGTKA</sequence>
<dbReference type="CDD" id="cd01560">
    <property type="entry name" value="Thr-synth_2"/>
    <property type="match status" value="1"/>
</dbReference>
<keyword evidence="8" id="KW-0663">Pyridoxal phosphate</keyword>
<evidence type="ECO:0000256" key="11">
    <source>
        <dbReference type="NCBIfam" id="TIGR00260"/>
    </source>
</evidence>
<evidence type="ECO:0000256" key="10">
    <source>
        <dbReference type="ARBA" id="ARBA00049144"/>
    </source>
</evidence>
<dbReference type="InterPro" id="IPR000634">
    <property type="entry name" value="Ser/Thr_deHydtase_PyrdxlP-BS"/>
</dbReference>
<evidence type="ECO:0000259" key="12">
    <source>
        <dbReference type="Pfam" id="PF00291"/>
    </source>
</evidence>